<dbReference type="CDD" id="cd02513">
    <property type="entry name" value="CMP-NeuAc_Synthase"/>
    <property type="match status" value="1"/>
</dbReference>
<organism evidence="1 2">
    <name type="scientific">Lebetimonas natsushimae</name>
    <dbReference type="NCBI Taxonomy" id="1936991"/>
    <lineage>
        <taxon>Bacteria</taxon>
        <taxon>Pseudomonadati</taxon>
        <taxon>Campylobacterota</taxon>
        <taxon>Epsilonproteobacteria</taxon>
        <taxon>Nautiliales</taxon>
        <taxon>Nautiliaceae</taxon>
        <taxon>Lebetimonas</taxon>
    </lineage>
</organism>
<dbReference type="GO" id="GO:0008781">
    <property type="term" value="F:N-acylneuraminate cytidylyltransferase activity"/>
    <property type="evidence" value="ECO:0007669"/>
    <property type="project" value="UniProtKB-EC"/>
</dbReference>
<dbReference type="AlphaFoldDB" id="A0A292YET6"/>
<comment type="caution">
    <text evidence="1">The sequence shown here is derived from an EMBL/GenBank/DDBJ whole genome shotgun (WGS) entry which is preliminary data.</text>
</comment>
<evidence type="ECO:0000313" key="1">
    <source>
        <dbReference type="EMBL" id="GAX87594.1"/>
    </source>
</evidence>
<keyword evidence="2" id="KW-1185">Reference proteome</keyword>
<dbReference type="Gene3D" id="3.90.550.10">
    <property type="entry name" value="Spore Coat Polysaccharide Biosynthesis Protein SpsA, Chain A"/>
    <property type="match status" value="1"/>
</dbReference>
<dbReference type="Pfam" id="PF02348">
    <property type="entry name" value="CTP_transf_3"/>
    <property type="match status" value="1"/>
</dbReference>
<dbReference type="InterPro" id="IPR050793">
    <property type="entry name" value="CMP-NeuNAc_synthase"/>
</dbReference>
<dbReference type="Proteomes" id="UP000217944">
    <property type="component" value="Unassembled WGS sequence"/>
</dbReference>
<keyword evidence="1" id="KW-0548">Nucleotidyltransferase</keyword>
<evidence type="ECO:0000313" key="2">
    <source>
        <dbReference type="Proteomes" id="UP000217944"/>
    </source>
</evidence>
<dbReference type="EC" id="2.7.7.43" evidence="1"/>
<dbReference type="InterPro" id="IPR020039">
    <property type="entry name" value="PseF"/>
</dbReference>
<dbReference type="EMBL" id="BDME01000002">
    <property type="protein sequence ID" value="GAX87594.1"/>
    <property type="molecule type" value="Genomic_DNA"/>
</dbReference>
<dbReference type="OrthoDB" id="9805604at2"/>
<protein>
    <submittedName>
        <fullName evidence="1">N-acylneuraminate cytidylyltransferase</fullName>
        <ecNumber evidence="1">2.7.7.43</ecNumber>
    </submittedName>
</protein>
<dbReference type="PANTHER" id="PTHR21485:SF6">
    <property type="entry name" value="N-ACYLNEURAMINATE CYTIDYLYLTRANSFERASE-RELATED"/>
    <property type="match status" value="1"/>
</dbReference>
<sequence length="228" mass="26764">MNLCIIPARGGSKRIPKKNIKIFCGEPLISYSIKKAKDSNLFEKIVVSTDNKEIAEISKIYGAEILWRPKELADDYAGSDEVFEHAINELNKNGKYKYACMIYPTAPMLEIKYLKEAYEKLKNSDACYAFSATTFDYPIWRSFRITNNRCEMFWPENYSKRSQDLEEAYHDAGQFYWKKLRCKSNEIFFGKDSIPIIIPRYLVQDIDTIEDFIRAELMYKVYCDNFKS</sequence>
<keyword evidence="1" id="KW-0808">Transferase</keyword>
<dbReference type="InterPro" id="IPR029044">
    <property type="entry name" value="Nucleotide-diphossugar_trans"/>
</dbReference>
<dbReference type="SUPFAM" id="SSF53448">
    <property type="entry name" value="Nucleotide-diphospho-sugar transferases"/>
    <property type="match status" value="1"/>
</dbReference>
<accession>A0A292YET6</accession>
<dbReference type="InterPro" id="IPR003329">
    <property type="entry name" value="Cytidylyl_trans"/>
</dbReference>
<proteinExistence type="predicted"/>
<reference evidence="1 2" key="1">
    <citation type="journal article" date="2017" name="Syst. Appl. Microbiol.">
        <title>Lebetimonas natsushimae sp. nov., a novel strictly anaerobic, moderately thermophilic chemoautotroph isolated from a deep-sea hydrothermal vent polychaete nest in the Mid-Okinawa Trough.</title>
        <authorList>
            <person name="Nagata R."/>
            <person name="Takaki Y."/>
            <person name="Tame A."/>
            <person name="Nunoura T."/>
            <person name="Muto H."/>
            <person name="Mino S."/>
            <person name="Sawayama S."/>
            <person name="Takai K."/>
            <person name="Nakagawa S."/>
        </authorList>
    </citation>
    <scope>NUCLEOTIDE SEQUENCE [LARGE SCALE GENOMIC DNA]</scope>
    <source>
        <strain evidence="1 2">HS1857</strain>
    </source>
</reference>
<dbReference type="NCBIfam" id="TIGR03584">
    <property type="entry name" value="PseF"/>
    <property type="match status" value="1"/>
</dbReference>
<name>A0A292YET6_9BACT</name>
<dbReference type="PANTHER" id="PTHR21485">
    <property type="entry name" value="HAD SUPERFAMILY MEMBERS CMAS AND KDSC"/>
    <property type="match status" value="1"/>
</dbReference>
<dbReference type="RefSeq" id="WP_096258807.1">
    <property type="nucleotide sequence ID" value="NZ_BDME01000002.1"/>
</dbReference>
<gene>
    <name evidence="1" type="ORF">LNAT_P0891</name>
</gene>